<dbReference type="EMBL" id="CP138858">
    <property type="protein sequence ID" value="WPJ94520.1"/>
    <property type="molecule type" value="Genomic_DNA"/>
</dbReference>
<dbReference type="Gene3D" id="2.170.130.10">
    <property type="entry name" value="TonB-dependent receptor, plug domain"/>
    <property type="match status" value="1"/>
</dbReference>
<keyword evidence="15" id="KW-0675">Receptor</keyword>
<dbReference type="PROSITE" id="PS52016">
    <property type="entry name" value="TONB_DEPENDENT_REC_3"/>
    <property type="match status" value="1"/>
</dbReference>
<evidence type="ECO:0000259" key="14">
    <source>
        <dbReference type="Pfam" id="PF07715"/>
    </source>
</evidence>
<feature type="compositionally biased region" description="Pro residues" evidence="12">
    <location>
        <begin position="559"/>
        <end position="576"/>
    </location>
</feature>
<protein>
    <submittedName>
        <fullName evidence="15">TonB-dependent receptor</fullName>
    </submittedName>
</protein>
<keyword evidence="2 10" id="KW-0813">Transport</keyword>
<comment type="subcellular location">
    <subcellularLocation>
        <location evidence="1 10">Cell outer membrane</location>
        <topology evidence="1 10">Multi-pass membrane protein</topology>
    </subcellularLocation>
</comment>
<sequence length="731" mass="81791">MLRSESGLIEWYEGEAWAAWNPDDAVNLLEYFPNITINELNPGSDESLISIRDNSQLANGRTWVLLDGFPLSNLVNAGAQGASRLNVVDPQSISSVEVLYGSYSAEYGGYALGGVVSYETKPIEERSARFAVRYMQQDFDLYGTSESLLGYRAEVLLQERIDKWGIAISASRFENEGQPDRYLQTTNIRTTPPPPTSTLVKGAYVDSDPEGEARMTYGSAGVSTTIQDNFGIKATYDLSAHTTLRFTSRYSSRDTDLDAVENYLRDASGDPIWGGNVTQDGKTVMLSSRAFGEQKLVRDEILNGIGVRGELPSDWKYDLVLSAFHTLDERRLRSNQNSADPSYDGSGSVTETPHKYWLYGKAKVMRDDFLGHASLAFLAGYEWNQAGFEDREYASTDWKQGDHAALSSKRGGETELHSAFGELSWQIGPSLQLTGGLRVDDWSASDGFSESPSARNDFDGRSVTEWSPKLSLHIQIDDTNSLQLNAARAYRFPLVLELFQTTRDELTDEIILSNPELAPERSDSVELSWIREIEHGNVRGTVFYNEVSDAILSQFIEAMPPPPGPPPPGGAPPPPSSRSYNNIDRVETIGVELSIQRRHLFIRELSGAFSLSYMDSKIRDYAADPTVVGNRYPGVPEWRASGNLRYRIHPSLEAALGARYQSHVFERIDNADTRDTIQTISEQLVFDLSMRYRIMDGLNLNARIDNLLNEVYFTNRPERQRSFTVGLDYRF</sequence>
<evidence type="ECO:0000313" key="15">
    <source>
        <dbReference type="EMBL" id="WPJ94520.1"/>
    </source>
</evidence>
<comment type="similarity">
    <text evidence="10 11">Belongs to the TonB-dependent receptor family.</text>
</comment>
<feature type="region of interest" description="Disordered" evidence="12">
    <location>
        <begin position="556"/>
        <end position="581"/>
    </location>
</feature>
<keyword evidence="5" id="KW-0732">Signal</keyword>
<dbReference type="SUPFAM" id="SSF56935">
    <property type="entry name" value="Porins"/>
    <property type="match status" value="1"/>
</dbReference>
<evidence type="ECO:0000313" key="16">
    <source>
        <dbReference type="Proteomes" id="UP001324993"/>
    </source>
</evidence>
<dbReference type="Pfam" id="PF00593">
    <property type="entry name" value="TonB_dep_Rec_b-barrel"/>
    <property type="match status" value="1"/>
</dbReference>
<name>A0ABZ0RIA3_9BACT</name>
<keyword evidence="8 10" id="KW-0472">Membrane</keyword>
<evidence type="ECO:0000256" key="3">
    <source>
        <dbReference type="ARBA" id="ARBA00022452"/>
    </source>
</evidence>
<evidence type="ECO:0000256" key="12">
    <source>
        <dbReference type="SAM" id="MobiDB-lite"/>
    </source>
</evidence>
<accession>A0ABZ0RIA3</accession>
<evidence type="ECO:0000256" key="2">
    <source>
        <dbReference type="ARBA" id="ARBA00022448"/>
    </source>
</evidence>
<dbReference type="RefSeq" id="WP_319831444.1">
    <property type="nucleotide sequence ID" value="NZ_CP138858.1"/>
</dbReference>
<evidence type="ECO:0000256" key="6">
    <source>
        <dbReference type="ARBA" id="ARBA00023065"/>
    </source>
</evidence>
<evidence type="ECO:0000256" key="8">
    <source>
        <dbReference type="ARBA" id="ARBA00023136"/>
    </source>
</evidence>
<dbReference type="InterPro" id="IPR037066">
    <property type="entry name" value="Plug_dom_sf"/>
</dbReference>
<feature type="domain" description="TonB-dependent receptor plug" evidence="14">
    <location>
        <begin position="23"/>
        <end position="115"/>
    </location>
</feature>
<dbReference type="InterPro" id="IPR036942">
    <property type="entry name" value="Beta-barrel_TonB_sf"/>
</dbReference>
<keyword evidence="7 11" id="KW-0798">TonB box</keyword>
<evidence type="ECO:0000256" key="1">
    <source>
        <dbReference type="ARBA" id="ARBA00004571"/>
    </source>
</evidence>
<keyword evidence="6" id="KW-0406">Ion transport</keyword>
<reference evidence="15 16" key="1">
    <citation type="submission" date="2023-11" db="EMBL/GenBank/DDBJ databases">
        <title>Coraliomargarita sp. nov., isolated from marine algae.</title>
        <authorList>
            <person name="Lee J.K."/>
            <person name="Baek J.H."/>
            <person name="Kim J.M."/>
            <person name="Choi D.G."/>
            <person name="Jeon C.O."/>
        </authorList>
    </citation>
    <scope>NUCLEOTIDE SEQUENCE [LARGE SCALE GENOMIC DNA]</scope>
    <source>
        <strain evidence="15 16">J2-16</strain>
    </source>
</reference>
<dbReference type="InterPro" id="IPR000531">
    <property type="entry name" value="Beta-barrel_TonB"/>
</dbReference>
<dbReference type="Gene3D" id="2.40.170.20">
    <property type="entry name" value="TonB-dependent receptor, beta-barrel domain"/>
    <property type="match status" value="1"/>
</dbReference>
<keyword evidence="3 10" id="KW-1134">Transmembrane beta strand</keyword>
<keyword evidence="4 10" id="KW-0812">Transmembrane</keyword>
<evidence type="ECO:0000256" key="7">
    <source>
        <dbReference type="ARBA" id="ARBA00023077"/>
    </source>
</evidence>
<feature type="domain" description="TonB-dependent receptor-like beta-barrel" evidence="13">
    <location>
        <begin position="202"/>
        <end position="707"/>
    </location>
</feature>
<dbReference type="PANTHER" id="PTHR30069:SF53">
    <property type="entry name" value="COLICIN I RECEPTOR-RELATED"/>
    <property type="match status" value="1"/>
</dbReference>
<dbReference type="PANTHER" id="PTHR30069">
    <property type="entry name" value="TONB-DEPENDENT OUTER MEMBRANE RECEPTOR"/>
    <property type="match status" value="1"/>
</dbReference>
<dbReference type="InterPro" id="IPR039426">
    <property type="entry name" value="TonB-dep_rcpt-like"/>
</dbReference>
<dbReference type="CDD" id="cd01347">
    <property type="entry name" value="ligand_gated_channel"/>
    <property type="match status" value="1"/>
</dbReference>
<organism evidence="15 16">
    <name type="scientific">Coraliomargarita algicola</name>
    <dbReference type="NCBI Taxonomy" id="3092156"/>
    <lineage>
        <taxon>Bacteria</taxon>
        <taxon>Pseudomonadati</taxon>
        <taxon>Verrucomicrobiota</taxon>
        <taxon>Opitutia</taxon>
        <taxon>Puniceicoccales</taxon>
        <taxon>Coraliomargaritaceae</taxon>
        <taxon>Coraliomargarita</taxon>
    </lineage>
</organism>
<evidence type="ECO:0000256" key="11">
    <source>
        <dbReference type="RuleBase" id="RU003357"/>
    </source>
</evidence>
<evidence type="ECO:0000256" key="5">
    <source>
        <dbReference type="ARBA" id="ARBA00022729"/>
    </source>
</evidence>
<evidence type="ECO:0000259" key="13">
    <source>
        <dbReference type="Pfam" id="PF00593"/>
    </source>
</evidence>
<dbReference type="Proteomes" id="UP001324993">
    <property type="component" value="Chromosome"/>
</dbReference>
<evidence type="ECO:0000256" key="4">
    <source>
        <dbReference type="ARBA" id="ARBA00022692"/>
    </source>
</evidence>
<keyword evidence="9 10" id="KW-0998">Cell outer membrane</keyword>
<dbReference type="Pfam" id="PF07715">
    <property type="entry name" value="Plug"/>
    <property type="match status" value="1"/>
</dbReference>
<proteinExistence type="inferred from homology"/>
<dbReference type="InterPro" id="IPR012910">
    <property type="entry name" value="Plug_dom"/>
</dbReference>
<keyword evidence="16" id="KW-1185">Reference proteome</keyword>
<evidence type="ECO:0000256" key="9">
    <source>
        <dbReference type="ARBA" id="ARBA00023237"/>
    </source>
</evidence>
<evidence type="ECO:0000256" key="10">
    <source>
        <dbReference type="PROSITE-ProRule" id="PRU01360"/>
    </source>
</evidence>
<gene>
    <name evidence="15" type="ORF">SH580_13875</name>
</gene>